<accession>A0AB94IXH2</accession>
<organism evidence="1 2">
    <name type="scientific">Fretibacterium fastidiosum</name>
    <dbReference type="NCBI Taxonomy" id="651822"/>
    <lineage>
        <taxon>Bacteria</taxon>
        <taxon>Thermotogati</taxon>
        <taxon>Synergistota</taxon>
        <taxon>Synergistia</taxon>
        <taxon>Synergistales</taxon>
        <taxon>Aminobacteriaceae</taxon>
        <taxon>Fretibacterium</taxon>
    </lineage>
</organism>
<dbReference type="Pfam" id="PF12784">
    <property type="entry name" value="PDDEXK_2"/>
    <property type="match status" value="1"/>
</dbReference>
<dbReference type="EMBL" id="FP929056">
    <property type="protein sequence ID" value="CBL28428.1"/>
    <property type="molecule type" value="Genomic_DNA"/>
</dbReference>
<evidence type="ECO:0008006" key="3">
    <source>
        <dbReference type="Google" id="ProtNLM"/>
    </source>
</evidence>
<gene>
    <name evidence="1" type="ORF">SY1_13220</name>
</gene>
<dbReference type="PANTHER" id="PTHR41317:SF1">
    <property type="entry name" value="PD-(D_E)XK NUCLEASE FAMILY TRANSPOSASE"/>
    <property type="match status" value="1"/>
</dbReference>
<dbReference type="KEGG" id="sbr:SY1_13220"/>
<reference evidence="2" key="1">
    <citation type="submission" date="2010-03" db="EMBL/GenBank/DDBJ databases">
        <title>The genome sequence of Synergistetes sp. SGP1.</title>
        <authorList>
            <consortium name="metaHIT consortium -- http://www.metahit.eu/"/>
            <person name="Pajon A."/>
            <person name="Turner K."/>
            <person name="Parkhill J."/>
            <person name="Wade W."/>
            <person name="Vartoukian S."/>
        </authorList>
    </citation>
    <scope>NUCLEOTIDE SEQUENCE [LARGE SCALE GENOMIC DNA]</scope>
    <source>
        <strain evidence="2">SGP1</strain>
    </source>
</reference>
<sequence length="324" mass="37429">MNEIGESSALFYSPSHRSREQIDLDVSQGRVYPLADVLFKFLFGRPERAELFLDLLNALMFPNGERAFTQVAFIDREFSPVRASGRGSRLDLAARLDGELVNLEVQIRREPGYLKRTLYYWSLLYATSLERRGKYLDTVRTISLNLLDFELLPEERECRNSYSIRNDASGRLLCDDLQIVYFELPKDRRERKAGRRPRNRLERWLCYLDGMRGDEMERIAAMEPGIGAALDLEREFFQNRDQRLAYIVNLMEFWDEEDISGRREEAALARGRVEGEAKGRAEGEAKGRADAARNLLRMGLELSKISEATGLSLDEIEALRERLS</sequence>
<dbReference type="RefSeq" id="WP_015556575.1">
    <property type="nucleotide sequence ID" value="NZ_OZ209244.1"/>
</dbReference>
<dbReference type="Proteomes" id="UP000008957">
    <property type="component" value="Chromosome"/>
</dbReference>
<evidence type="ECO:0000313" key="2">
    <source>
        <dbReference type="Proteomes" id="UP000008957"/>
    </source>
</evidence>
<keyword evidence="2" id="KW-1185">Reference proteome</keyword>
<evidence type="ECO:0000313" key="1">
    <source>
        <dbReference type="EMBL" id="CBL28428.1"/>
    </source>
</evidence>
<proteinExistence type="predicted"/>
<dbReference type="NCBIfam" id="TIGR01784">
    <property type="entry name" value="T_den_put_tspse"/>
    <property type="match status" value="1"/>
</dbReference>
<dbReference type="InterPro" id="IPR010106">
    <property type="entry name" value="RpnA"/>
</dbReference>
<reference evidence="1 2" key="2">
    <citation type="submission" date="2010-03" db="EMBL/GenBank/DDBJ databases">
        <authorList>
            <person name="Pajon A."/>
        </authorList>
    </citation>
    <scope>NUCLEOTIDE SEQUENCE [LARGE SCALE GENOMIC DNA]</scope>
    <source>
        <strain evidence="1 2">SGP1</strain>
    </source>
</reference>
<protein>
    <recommendedName>
        <fullName evidence="3">Rpn family recombination-promoting nuclease/putative transposase</fullName>
    </recommendedName>
</protein>
<dbReference type="AlphaFoldDB" id="A0AB94IXH2"/>
<name>A0AB94IXH2_9BACT</name>
<dbReference type="PANTHER" id="PTHR41317">
    <property type="entry name" value="PD-(D_E)XK NUCLEASE FAMILY TRANSPOSASE"/>
    <property type="match status" value="1"/>
</dbReference>